<evidence type="ECO:0000256" key="2">
    <source>
        <dbReference type="ARBA" id="ARBA00023015"/>
    </source>
</evidence>
<dbReference type="PANTHER" id="PTHR15284:SF0">
    <property type="entry name" value="GH23983P"/>
    <property type="match status" value="1"/>
</dbReference>
<sequence length="69" mass="8645">SRKQREFINDTYKDEHYWEKRRKNNDAARRSREKRRYHDMVLENRICDLSKENSDLRSELSAIKRKFNL</sequence>
<evidence type="ECO:0000313" key="7">
    <source>
        <dbReference type="EMBL" id="ESP00612.1"/>
    </source>
</evidence>
<dbReference type="InterPro" id="IPR046347">
    <property type="entry name" value="bZIP_sf"/>
</dbReference>
<evidence type="ECO:0000256" key="4">
    <source>
        <dbReference type="ARBA" id="ARBA00023163"/>
    </source>
</evidence>
<evidence type="ECO:0000256" key="3">
    <source>
        <dbReference type="ARBA" id="ARBA00023125"/>
    </source>
</evidence>
<name>V4B2I9_LOTGI</name>
<feature type="non-terminal residue" evidence="7">
    <location>
        <position position="69"/>
    </location>
</feature>
<evidence type="ECO:0000256" key="5">
    <source>
        <dbReference type="ARBA" id="ARBA00023242"/>
    </source>
</evidence>
<dbReference type="RefSeq" id="XP_009048731.1">
    <property type="nucleotide sequence ID" value="XM_009050483.1"/>
</dbReference>
<dbReference type="PROSITE" id="PS00036">
    <property type="entry name" value="BZIP_BASIC"/>
    <property type="match status" value="1"/>
</dbReference>
<keyword evidence="2" id="KW-0805">Transcription regulation</keyword>
<dbReference type="FunFam" id="1.20.5.170:FF:000025">
    <property type="entry name" value="nuclear factor interleukin-3-regulated protein-like"/>
    <property type="match status" value="1"/>
</dbReference>
<evidence type="ECO:0000259" key="6">
    <source>
        <dbReference type="PROSITE" id="PS50217"/>
    </source>
</evidence>
<keyword evidence="5" id="KW-0539">Nucleus</keyword>
<keyword evidence="4" id="KW-0804">Transcription</keyword>
<dbReference type="PANTHER" id="PTHR15284">
    <property type="entry name" value="NUCLEAR FACTOR INTERLEUKIN-3-REGULATED PROTEIN"/>
    <property type="match status" value="1"/>
</dbReference>
<dbReference type="CTD" id="20252394"/>
<dbReference type="GO" id="GO:0005634">
    <property type="term" value="C:nucleus"/>
    <property type="evidence" value="ECO:0007669"/>
    <property type="project" value="TreeGrafter"/>
</dbReference>
<keyword evidence="3" id="KW-0238">DNA-binding</keyword>
<dbReference type="OMA" id="ITPLAGH"/>
<dbReference type="Proteomes" id="UP000030746">
    <property type="component" value="Unassembled WGS sequence"/>
</dbReference>
<dbReference type="SMART" id="SM00338">
    <property type="entry name" value="BRLZ"/>
    <property type="match status" value="1"/>
</dbReference>
<dbReference type="PROSITE" id="PS50217">
    <property type="entry name" value="BZIP"/>
    <property type="match status" value="1"/>
</dbReference>
<dbReference type="GO" id="GO:0003677">
    <property type="term" value="F:DNA binding"/>
    <property type="evidence" value="ECO:0007669"/>
    <property type="project" value="UniProtKB-KW"/>
</dbReference>
<dbReference type="AlphaFoldDB" id="V4B2I9"/>
<dbReference type="InterPro" id="IPR004827">
    <property type="entry name" value="bZIP"/>
</dbReference>
<dbReference type="HOGENOM" id="CLU_178951_1_0_1"/>
<dbReference type="InterPro" id="IPR047229">
    <property type="entry name" value="NFIL3-like"/>
</dbReference>
<accession>V4B2I9</accession>
<dbReference type="OrthoDB" id="6151507at2759"/>
<dbReference type="GeneID" id="20252394"/>
<feature type="non-terminal residue" evidence="7">
    <location>
        <position position="1"/>
    </location>
</feature>
<comment type="similarity">
    <text evidence="1">Belongs to the bZIP family. NFIL3 subfamily.</text>
</comment>
<proteinExistence type="inferred from homology"/>
<evidence type="ECO:0000313" key="8">
    <source>
        <dbReference type="Proteomes" id="UP000030746"/>
    </source>
</evidence>
<reference evidence="7 8" key="1">
    <citation type="journal article" date="2013" name="Nature">
        <title>Insights into bilaterian evolution from three spiralian genomes.</title>
        <authorList>
            <person name="Simakov O."/>
            <person name="Marletaz F."/>
            <person name="Cho S.J."/>
            <person name="Edsinger-Gonzales E."/>
            <person name="Havlak P."/>
            <person name="Hellsten U."/>
            <person name="Kuo D.H."/>
            <person name="Larsson T."/>
            <person name="Lv J."/>
            <person name="Arendt D."/>
            <person name="Savage R."/>
            <person name="Osoegawa K."/>
            <person name="de Jong P."/>
            <person name="Grimwood J."/>
            <person name="Chapman J.A."/>
            <person name="Shapiro H."/>
            <person name="Aerts A."/>
            <person name="Otillar R.P."/>
            <person name="Terry A.Y."/>
            <person name="Boore J.L."/>
            <person name="Grigoriev I.V."/>
            <person name="Lindberg D.R."/>
            <person name="Seaver E.C."/>
            <person name="Weisblat D.A."/>
            <person name="Putnam N.H."/>
            <person name="Rokhsar D.S."/>
        </authorList>
    </citation>
    <scope>NUCLEOTIDE SEQUENCE [LARGE SCALE GENOMIC DNA]</scope>
</reference>
<protein>
    <recommendedName>
        <fullName evidence="6">BZIP domain-containing protein</fullName>
    </recommendedName>
</protein>
<dbReference type="Pfam" id="PF07716">
    <property type="entry name" value="bZIP_2"/>
    <property type="match status" value="1"/>
</dbReference>
<feature type="domain" description="BZIP" evidence="6">
    <location>
        <begin position="14"/>
        <end position="69"/>
    </location>
</feature>
<organism evidence="7 8">
    <name type="scientific">Lottia gigantea</name>
    <name type="common">Giant owl limpet</name>
    <dbReference type="NCBI Taxonomy" id="225164"/>
    <lineage>
        <taxon>Eukaryota</taxon>
        <taxon>Metazoa</taxon>
        <taxon>Spiralia</taxon>
        <taxon>Lophotrochozoa</taxon>
        <taxon>Mollusca</taxon>
        <taxon>Gastropoda</taxon>
        <taxon>Patellogastropoda</taxon>
        <taxon>Lottioidea</taxon>
        <taxon>Lottiidae</taxon>
        <taxon>Lottia</taxon>
    </lineage>
</organism>
<dbReference type="GO" id="GO:0007623">
    <property type="term" value="P:circadian rhythm"/>
    <property type="evidence" value="ECO:0007669"/>
    <property type="project" value="TreeGrafter"/>
</dbReference>
<gene>
    <name evidence="7" type="ORF">LOTGIDRAFT_79457</name>
</gene>
<dbReference type="EMBL" id="KB200701">
    <property type="protein sequence ID" value="ESP00612.1"/>
    <property type="molecule type" value="Genomic_DNA"/>
</dbReference>
<keyword evidence="8" id="KW-1185">Reference proteome</keyword>
<dbReference type="Gene3D" id="1.20.5.170">
    <property type="match status" value="1"/>
</dbReference>
<dbReference type="STRING" id="225164.V4B2I9"/>
<dbReference type="GO" id="GO:0003700">
    <property type="term" value="F:DNA-binding transcription factor activity"/>
    <property type="evidence" value="ECO:0007669"/>
    <property type="project" value="InterPro"/>
</dbReference>
<dbReference type="KEGG" id="lgi:LOTGIDRAFT_79457"/>
<evidence type="ECO:0000256" key="1">
    <source>
        <dbReference type="ARBA" id="ARBA00006079"/>
    </source>
</evidence>
<dbReference type="SUPFAM" id="SSF57959">
    <property type="entry name" value="Leucine zipper domain"/>
    <property type="match status" value="1"/>
</dbReference>